<dbReference type="GO" id="GO:0005249">
    <property type="term" value="F:voltage-gated potassium channel activity"/>
    <property type="evidence" value="ECO:0007669"/>
    <property type="project" value="InterPro"/>
</dbReference>
<dbReference type="InterPro" id="IPR027359">
    <property type="entry name" value="Volt_channel_dom_sf"/>
</dbReference>
<feature type="transmembrane region" description="Helical" evidence="14">
    <location>
        <begin position="284"/>
        <end position="305"/>
    </location>
</feature>
<evidence type="ECO:0000259" key="16">
    <source>
        <dbReference type="Pfam" id="PF03520"/>
    </source>
</evidence>
<dbReference type="Gene3D" id="1.20.120.350">
    <property type="entry name" value="Voltage-gated potassium channels. Chain C"/>
    <property type="match status" value="1"/>
</dbReference>
<protein>
    <submittedName>
        <fullName evidence="17">Potassium voltage-gated channel subfamily KQT member 4-like isoform X1</fullName>
    </submittedName>
</protein>
<sequence length="726" mass="80798">MEPRDPESLKCRHKSTPWSRSDEDEEDEDDCTGSPSAETSAEQRMLAPSNLYKSSPLLDSSPTTPKSPTTASIELHRQLLALRRGSRASRGSTGMIEMVEDALGGAVVPPNVTGSGGAGSMDARYRKWQTRLYNFLERPRGSKAIAYHVVVFVMVFACLALSVFSTIEEFQESADVALLYMEGLVVFWFTVEFVFRLWSSGCRSRYQGFLGRLKFLRRPFCVIDVVTIVASVVVISLGSGGQVFATSALRGLRFFQILRMVRMDRRGGTWKLLGSVVYAHRQELFTTVYIGFLALIFSSFLMYLAEKEANPEKFSNFADALWWGVITLSTVGYGDAFPITWQGKLIASGCALMGICFFALPSGILGSGFALKVQQQQRQKHMIRRRQPAASLIQCLWRCCAADGLFRSVATWKVHMPSPISYKHNTSFVMTRLPTIRRPKVPPPAHKIAMASANLAGCAISGQIHETSEYGVQITNNGISRKPIHESSRNSSDEDEEHPVRYIQLTPQYRMAIRAIRKMKFLVARRKFKEALKPYDVKDVIEQYSAGHVDLLGRVKALQARLDQILGKQGSSSKGKDIYDNKYCLASRIVNVERQVGDIEAKVERILELCLENRQSKTNSNDSGGRATESQTDVPSSESVPLSRMEAATTRPDPPSSLGLACSSSVSHPLALQAPLKPILVLDRGHETPANITDVHHHQEQQQGQEEHEPQHQASPVKKRVTLQSL</sequence>
<dbReference type="FunFam" id="1.20.120.350:FF:000017">
    <property type="entry name" value="potassium voltage-gated channel subfamily KQT member 1"/>
    <property type="match status" value="1"/>
</dbReference>
<evidence type="ECO:0000313" key="17">
    <source>
        <dbReference type="EMBL" id="KAI9562217.1"/>
    </source>
</evidence>
<feature type="region of interest" description="Disordered" evidence="13">
    <location>
        <begin position="695"/>
        <end position="726"/>
    </location>
</feature>
<keyword evidence="5 14" id="KW-0812">Transmembrane</keyword>
<keyword evidence="18" id="KW-1185">Reference proteome</keyword>
<feature type="compositionally biased region" description="Basic residues" evidence="13">
    <location>
        <begin position="717"/>
        <end position="726"/>
    </location>
</feature>
<feature type="compositionally biased region" description="Basic and acidic residues" evidence="13">
    <location>
        <begin position="1"/>
        <end position="10"/>
    </location>
</feature>
<evidence type="ECO:0000256" key="14">
    <source>
        <dbReference type="SAM" id="Phobius"/>
    </source>
</evidence>
<feature type="compositionally biased region" description="Basic and acidic residues" evidence="13">
    <location>
        <begin position="695"/>
        <end position="711"/>
    </location>
</feature>
<feature type="transmembrane region" description="Helical" evidence="14">
    <location>
        <begin position="145"/>
        <end position="165"/>
    </location>
</feature>
<evidence type="ECO:0000256" key="3">
    <source>
        <dbReference type="ARBA" id="ARBA00022475"/>
    </source>
</evidence>
<evidence type="ECO:0000313" key="18">
    <source>
        <dbReference type="Proteomes" id="UP000820818"/>
    </source>
</evidence>
<feature type="compositionally biased region" description="Polar residues" evidence="13">
    <location>
        <begin position="33"/>
        <end position="42"/>
    </location>
</feature>
<evidence type="ECO:0000256" key="13">
    <source>
        <dbReference type="SAM" id="MobiDB-lite"/>
    </source>
</evidence>
<feature type="domain" description="Potassium channel voltage dependent KCNQ C-terminal" evidence="16">
    <location>
        <begin position="500"/>
        <end position="610"/>
    </location>
</feature>
<evidence type="ECO:0000256" key="6">
    <source>
        <dbReference type="ARBA" id="ARBA00022882"/>
    </source>
</evidence>
<organism evidence="17 18">
    <name type="scientific">Daphnia sinensis</name>
    <dbReference type="NCBI Taxonomy" id="1820382"/>
    <lineage>
        <taxon>Eukaryota</taxon>
        <taxon>Metazoa</taxon>
        <taxon>Ecdysozoa</taxon>
        <taxon>Arthropoda</taxon>
        <taxon>Crustacea</taxon>
        <taxon>Branchiopoda</taxon>
        <taxon>Diplostraca</taxon>
        <taxon>Cladocera</taxon>
        <taxon>Anomopoda</taxon>
        <taxon>Daphniidae</taxon>
        <taxon>Daphnia</taxon>
        <taxon>Daphnia similis group</taxon>
    </lineage>
</organism>
<evidence type="ECO:0000256" key="4">
    <source>
        <dbReference type="ARBA" id="ARBA00022538"/>
    </source>
</evidence>
<feature type="region of interest" description="Disordered" evidence="13">
    <location>
        <begin position="1"/>
        <end position="47"/>
    </location>
</feature>
<dbReference type="PANTHER" id="PTHR47735:SF9">
    <property type="entry name" value="POTASSIUM VOLTAGE-GATED CHANNEL SUBFAMILY KQT MEMBER 4-LIKE ISOFORM X1"/>
    <property type="match status" value="1"/>
</dbReference>
<dbReference type="FunFam" id="1.10.287.70:FF:000016">
    <property type="entry name" value="Putative potassium voltage-gated channel subfamily KQT member 2"/>
    <property type="match status" value="1"/>
</dbReference>
<dbReference type="InterPro" id="IPR003937">
    <property type="entry name" value="K_chnl_volt-dep_KCNQ"/>
</dbReference>
<evidence type="ECO:0000256" key="2">
    <source>
        <dbReference type="ARBA" id="ARBA00022448"/>
    </source>
</evidence>
<dbReference type="Proteomes" id="UP000820818">
    <property type="component" value="Linkage Group LG3"/>
</dbReference>
<name>A0AAD5PWS9_9CRUS</name>
<comment type="caution">
    <text evidence="17">The sequence shown here is derived from an EMBL/GenBank/DDBJ whole genome shotgun (WGS) entry which is preliminary data.</text>
</comment>
<dbReference type="PRINTS" id="PR01459">
    <property type="entry name" value="KCNQCHANNEL"/>
</dbReference>
<keyword evidence="7" id="KW-0630">Potassium</keyword>
<comment type="catalytic activity">
    <reaction evidence="12">
        <text>K(+)(in) = K(+)(out)</text>
        <dbReference type="Rhea" id="RHEA:29463"/>
        <dbReference type="ChEBI" id="CHEBI:29103"/>
    </reaction>
</comment>
<dbReference type="Pfam" id="PF03520">
    <property type="entry name" value="KCNQ_channel"/>
    <property type="match status" value="1"/>
</dbReference>
<dbReference type="EMBL" id="WJBH02000003">
    <property type="protein sequence ID" value="KAI9562217.1"/>
    <property type="molecule type" value="Genomic_DNA"/>
</dbReference>
<dbReference type="Gene3D" id="1.10.287.70">
    <property type="match status" value="1"/>
</dbReference>
<feature type="region of interest" description="Disordered" evidence="13">
    <location>
        <begin position="52"/>
        <end position="71"/>
    </location>
</feature>
<dbReference type="PANTHER" id="PTHR47735">
    <property type="entry name" value="POTASSIUM VOLTAGE-GATED CHANNEL SUBFAMILY KQT MEMBER 4"/>
    <property type="match status" value="1"/>
</dbReference>
<evidence type="ECO:0000256" key="7">
    <source>
        <dbReference type="ARBA" id="ARBA00022958"/>
    </source>
</evidence>
<keyword evidence="2" id="KW-0813">Transport</keyword>
<evidence type="ECO:0000256" key="10">
    <source>
        <dbReference type="ARBA" id="ARBA00023136"/>
    </source>
</evidence>
<reference evidence="17 18" key="1">
    <citation type="submission" date="2022-05" db="EMBL/GenBank/DDBJ databases">
        <title>A multi-omics perspective on studying reproductive biology in Daphnia sinensis.</title>
        <authorList>
            <person name="Jia J."/>
        </authorList>
    </citation>
    <scope>NUCLEOTIDE SEQUENCE [LARGE SCALE GENOMIC DNA]</scope>
    <source>
        <strain evidence="17 18">WSL</strain>
    </source>
</reference>
<keyword evidence="3" id="KW-1003">Cell membrane</keyword>
<feature type="compositionally biased region" description="Polar residues" evidence="13">
    <location>
        <begin position="616"/>
        <end position="640"/>
    </location>
</feature>
<feature type="compositionally biased region" description="Low complexity" evidence="13">
    <location>
        <begin position="53"/>
        <end position="70"/>
    </location>
</feature>
<accession>A0AAD5PWS9</accession>
<dbReference type="SUPFAM" id="SSF81324">
    <property type="entry name" value="Voltage-gated potassium channels"/>
    <property type="match status" value="1"/>
</dbReference>
<dbReference type="AlphaFoldDB" id="A0AAD5PWS9"/>
<evidence type="ECO:0000256" key="1">
    <source>
        <dbReference type="ARBA" id="ARBA00004651"/>
    </source>
</evidence>
<dbReference type="InterPro" id="IPR005821">
    <property type="entry name" value="Ion_trans_dom"/>
</dbReference>
<evidence type="ECO:0000256" key="5">
    <source>
        <dbReference type="ARBA" id="ARBA00022692"/>
    </source>
</evidence>
<gene>
    <name evidence="17" type="ORF">GHT06_013182</name>
</gene>
<evidence type="ECO:0000256" key="8">
    <source>
        <dbReference type="ARBA" id="ARBA00022989"/>
    </source>
</evidence>
<keyword evidence="10 14" id="KW-0472">Membrane</keyword>
<keyword evidence="8 14" id="KW-1133">Transmembrane helix</keyword>
<feature type="domain" description="Ion transport" evidence="15">
    <location>
        <begin position="149"/>
        <end position="376"/>
    </location>
</feature>
<keyword evidence="6" id="KW-0851">Voltage-gated channel</keyword>
<keyword evidence="4" id="KW-0633">Potassium transport</keyword>
<feature type="transmembrane region" description="Helical" evidence="14">
    <location>
        <begin position="346"/>
        <end position="371"/>
    </location>
</feature>
<feature type="compositionally biased region" description="Acidic residues" evidence="13">
    <location>
        <begin position="22"/>
        <end position="31"/>
    </location>
</feature>
<evidence type="ECO:0000256" key="11">
    <source>
        <dbReference type="ARBA" id="ARBA00023303"/>
    </source>
</evidence>
<dbReference type="InterPro" id="IPR013821">
    <property type="entry name" value="K_chnl_volt-dep_KCNQ_C"/>
</dbReference>
<feature type="transmembrane region" description="Helical" evidence="14">
    <location>
        <begin position="177"/>
        <end position="199"/>
    </location>
</feature>
<feature type="transmembrane region" description="Helical" evidence="14">
    <location>
        <begin position="220"/>
        <end position="245"/>
    </location>
</feature>
<dbReference type="Gene3D" id="6.10.140.1910">
    <property type="match status" value="2"/>
</dbReference>
<feature type="transmembrane region" description="Helical" evidence="14">
    <location>
        <begin position="317"/>
        <end position="334"/>
    </location>
</feature>
<keyword evidence="9" id="KW-0406">Ion transport</keyword>
<feature type="region of interest" description="Disordered" evidence="13">
    <location>
        <begin position="616"/>
        <end position="663"/>
    </location>
</feature>
<evidence type="ECO:0000256" key="12">
    <source>
        <dbReference type="ARBA" id="ARBA00034430"/>
    </source>
</evidence>
<dbReference type="Pfam" id="PF00520">
    <property type="entry name" value="Ion_trans"/>
    <property type="match status" value="1"/>
</dbReference>
<comment type="subcellular location">
    <subcellularLocation>
        <location evidence="1">Cell membrane</location>
        <topology evidence="1">Multi-pass membrane protein</topology>
    </subcellularLocation>
</comment>
<dbReference type="GO" id="GO:0008076">
    <property type="term" value="C:voltage-gated potassium channel complex"/>
    <property type="evidence" value="ECO:0007669"/>
    <property type="project" value="TreeGrafter"/>
</dbReference>
<proteinExistence type="predicted"/>
<dbReference type="PRINTS" id="PR00169">
    <property type="entry name" value="KCHANNEL"/>
</dbReference>
<evidence type="ECO:0000259" key="15">
    <source>
        <dbReference type="Pfam" id="PF00520"/>
    </source>
</evidence>
<keyword evidence="11" id="KW-0407">Ion channel</keyword>
<evidence type="ECO:0000256" key="9">
    <source>
        <dbReference type="ARBA" id="ARBA00023065"/>
    </source>
</evidence>